<evidence type="ECO:0000256" key="1">
    <source>
        <dbReference type="ARBA" id="ARBA00004141"/>
    </source>
</evidence>
<evidence type="ECO:0000256" key="3">
    <source>
        <dbReference type="ARBA" id="ARBA00022989"/>
    </source>
</evidence>
<gene>
    <name evidence="7" type="ORF">ANN_14563</name>
</gene>
<name>A0ABQ8SY09_PERAM</name>
<dbReference type="SUPFAM" id="SSF103473">
    <property type="entry name" value="MFS general substrate transporter"/>
    <property type="match status" value="1"/>
</dbReference>
<dbReference type="PANTHER" id="PTHR11662">
    <property type="entry name" value="SOLUTE CARRIER FAMILY 17"/>
    <property type="match status" value="1"/>
</dbReference>
<keyword evidence="4 5" id="KW-0472">Membrane</keyword>
<evidence type="ECO:0000313" key="7">
    <source>
        <dbReference type="EMBL" id="KAJ4438616.1"/>
    </source>
</evidence>
<dbReference type="InterPro" id="IPR036259">
    <property type="entry name" value="MFS_trans_sf"/>
</dbReference>
<protein>
    <recommendedName>
        <fullName evidence="6">Major facilitator superfamily (MFS) profile domain-containing protein</fullName>
    </recommendedName>
</protein>
<feature type="transmembrane region" description="Helical" evidence="5">
    <location>
        <begin position="241"/>
        <end position="261"/>
    </location>
</feature>
<comment type="caution">
    <text evidence="7">The sequence shown here is derived from an EMBL/GenBank/DDBJ whole genome shotgun (WGS) entry which is preliminary data.</text>
</comment>
<feature type="transmembrane region" description="Helical" evidence="5">
    <location>
        <begin position="174"/>
        <end position="192"/>
    </location>
</feature>
<evidence type="ECO:0000256" key="4">
    <source>
        <dbReference type="ARBA" id="ARBA00023136"/>
    </source>
</evidence>
<proteinExistence type="predicted"/>
<feature type="transmembrane region" description="Helical" evidence="5">
    <location>
        <begin position="150"/>
        <end position="168"/>
    </location>
</feature>
<dbReference type="Gene3D" id="1.20.1250.20">
    <property type="entry name" value="MFS general substrate transporter like domains"/>
    <property type="match status" value="1"/>
</dbReference>
<feature type="transmembrane region" description="Helical" evidence="5">
    <location>
        <begin position="212"/>
        <end position="235"/>
    </location>
</feature>
<dbReference type="InterPro" id="IPR011701">
    <property type="entry name" value="MFS"/>
</dbReference>
<dbReference type="Proteomes" id="UP001148838">
    <property type="component" value="Unassembled WGS sequence"/>
</dbReference>
<dbReference type="PROSITE" id="PS50850">
    <property type="entry name" value="MFS"/>
    <property type="match status" value="1"/>
</dbReference>
<reference evidence="7 8" key="1">
    <citation type="journal article" date="2022" name="Allergy">
        <title>Genome assembly and annotation of Periplaneta americana reveal a comprehensive cockroach allergen profile.</title>
        <authorList>
            <person name="Wang L."/>
            <person name="Xiong Q."/>
            <person name="Saelim N."/>
            <person name="Wang L."/>
            <person name="Nong W."/>
            <person name="Wan A.T."/>
            <person name="Shi M."/>
            <person name="Liu X."/>
            <person name="Cao Q."/>
            <person name="Hui J.H.L."/>
            <person name="Sookrung N."/>
            <person name="Leung T.F."/>
            <person name="Tungtrongchitr A."/>
            <person name="Tsui S.K.W."/>
        </authorList>
    </citation>
    <scope>NUCLEOTIDE SEQUENCE [LARGE SCALE GENOMIC DNA]</scope>
    <source>
        <strain evidence="7">PWHHKU_190912</strain>
    </source>
</reference>
<evidence type="ECO:0000259" key="6">
    <source>
        <dbReference type="PROSITE" id="PS50850"/>
    </source>
</evidence>
<sequence length="458" mass="50447">MSPGSSTESYPAFACIGLRENLGKNLNQVTCPDRDSNPGYLVSRPDTLTVTPQNRHYNITVHAFCQDTHGNNVSVEGVGVEGKDGRVSTEFKAKANPFPYNSTNLCNVFVQTRYNWDEKQQGLILGGFFWLFWATQVPGGILAQRYGPKMVYGLTTSFLMVFCLLIPLASSLDYRVVVFLRVLQGFSAGASMPSIHRLTANWIPPNERSKFVTAYMGTSVGAAVTYPFCGLLISWFGWPSVFYITGAIGVIWFTAWWLLAYDSPAQHPRISKEEKLNIMNKIGDVIAPKTMRQLSPSPRPPRSTLSLNALYLFQAFNPVEEDLTFKTCLDKYFRRVGLSLGILYHYDASSDLLQTYSWLGYTDGCIGQGLFMLALAFSGCNSTAAIVFSIGATGMSGTVSSGALASFIDMSPNFAGASARFRAQKSLSALQRKGKSQKSEVVYAAWSSYIQGWPALIQ</sequence>
<dbReference type="InterPro" id="IPR050382">
    <property type="entry name" value="MFS_Na/Anion_cotransporter"/>
</dbReference>
<keyword evidence="2 5" id="KW-0812">Transmembrane</keyword>
<dbReference type="PANTHER" id="PTHR11662:SF79">
    <property type="entry name" value="NA[+]-DEPENDENT INORGANIC PHOSPHATE COTRANSPORTER, ISOFORM A"/>
    <property type="match status" value="1"/>
</dbReference>
<organism evidence="7 8">
    <name type="scientific">Periplaneta americana</name>
    <name type="common">American cockroach</name>
    <name type="synonym">Blatta americana</name>
    <dbReference type="NCBI Taxonomy" id="6978"/>
    <lineage>
        <taxon>Eukaryota</taxon>
        <taxon>Metazoa</taxon>
        <taxon>Ecdysozoa</taxon>
        <taxon>Arthropoda</taxon>
        <taxon>Hexapoda</taxon>
        <taxon>Insecta</taxon>
        <taxon>Pterygota</taxon>
        <taxon>Neoptera</taxon>
        <taxon>Polyneoptera</taxon>
        <taxon>Dictyoptera</taxon>
        <taxon>Blattodea</taxon>
        <taxon>Blattoidea</taxon>
        <taxon>Blattidae</taxon>
        <taxon>Blattinae</taxon>
        <taxon>Periplaneta</taxon>
    </lineage>
</organism>
<feature type="domain" description="Major facilitator superfamily (MFS) profile" evidence="6">
    <location>
        <begin position="70"/>
        <end position="458"/>
    </location>
</feature>
<dbReference type="InterPro" id="IPR020846">
    <property type="entry name" value="MFS_dom"/>
</dbReference>
<feature type="transmembrane region" description="Helical" evidence="5">
    <location>
        <begin position="123"/>
        <end position="143"/>
    </location>
</feature>
<keyword evidence="3 5" id="KW-1133">Transmembrane helix</keyword>
<dbReference type="EMBL" id="JAJSOF020000019">
    <property type="protein sequence ID" value="KAJ4438616.1"/>
    <property type="molecule type" value="Genomic_DNA"/>
</dbReference>
<evidence type="ECO:0000256" key="5">
    <source>
        <dbReference type="SAM" id="Phobius"/>
    </source>
</evidence>
<dbReference type="Pfam" id="PF07690">
    <property type="entry name" value="MFS_1"/>
    <property type="match status" value="1"/>
</dbReference>
<comment type="subcellular location">
    <subcellularLocation>
        <location evidence="1">Membrane</location>
        <topology evidence="1">Multi-pass membrane protein</topology>
    </subcellularLocation>
</comment>
<evidence type="ECO:0000256" key="2">
    <source>
        <dbReference type="ARBA" id="ARBA00022692"/>
    </source>
</evidence>
<keyword evidence="8" id="KW-1185">Reference proteome</keyword>
<accession>A0ABQ8SY09</accession>
<evidence type="ECO:0000313" key="8">
    <source>
        <dbReference type="Proteomes" id="UP001148838"/>
    </source>
</evidence>